<evidence type="ECO:0000313" key="1">
    <source>
        <dbReference type="EMBL" id="EYB88646.1"/>
    </source>
</evidence>
<sequence length="90" mass="9795">MHADNLLFSHSSPTAAHFSSLLSSQLSFLNGNSASCVTSKGVHDAEILRSRLGSAQKLSMNLGWKMGFFGSFARNHICRSDQQSLKILLV</sequence>
<dbReference type="Proteomes" id="UP000024635">
    <property type="component" value="Unassembled WGS sequence"/>
</dbReference>
<evidence type="ECO:0000313" key="2">
    <source>
        <dbReference type="Proteomes" id="UP000024635"/>
    </source>
</evidence>
<name>A0A016SE64_9BILA</name>
<reference evidence="2" key="1">
    <citation type="journal article" date="2015" name="Nat. Genet.">
        <title>The genome and transcriptome of the zoonotic hookworm Ancylostoma ceylanicum identify infection-specific gene families.</title>
        <authorList>
            <person name="Schwarz E.M."/>
            <person name="Hu Y."/>
            <person name="Antoshechkin I."/>
            <person name="Miller M.M."/>
            <person name="Sternberg P.W."/>
            <person name="Aroian R.V."/>
        </authorList>
    </citation>
    <scope>NUCLEOTIDE SEQUENCE</scope>
    <source>
        <strain evidence="2">HY135</strain>
    </source>
</reference>
<protein>
    <submittedName>
        <fullName evidence="1">Uncharacterized protein</fullName>
    </submittedName>
</protein>
<organism evidence="1 2">
    <name type="scientific">Ancylostoma ceylanicum</name>
    <dbReference type="NCBI Taxonomy" id="53326"/>
    <lineage>
        <taxon>Eukaryota</taxon>
        <taxon>Metazoa</taxon>
        <taxon>Ecdysozoa</taxon>
        <taxon>Nematoda</taxon>
        <taxon>Chromadorea</taxon>
        <taxon>Rhabditida</taxon>
        <taxon>Rhabditina</taxon>
        <taxon>Rhabditomorpha</taxon>
        <taxon>Strongyloidea</taxon>
        <taxon>Ancylostomatidae</taxon>
        <taxon>Ancylostomatinae</taxon>
        <taxon>Ancylostoma</taxon>
    </lineage>
</organism>
<dbReference type="AlphaFoldDB" id="A0A016SE64"/>
<comment type="caution">
    <text evidence="1">The sequence shown here is derived from an EMBL/GenBank/DDBJ whole genome shotgun (WGS) entry which is preliminary data.</text>
</comment>
<dbReference type="EMBL" id="JARK01001579">
    <property type="protein sequence ID" value="EYB88646.1"/>
    <property type="molecule type" value="Genomic_DNA"/>
</dbReference>
<proteinExistence type="predicted"/>
<keyword evidence="2" id="KW-1185">Reference proteome</keyword>
<accession>A0A016SE64</accession>
<gene>
    <name evidence="1" type="primary">Acey_s0243.g3478</name>
    <name evidence="1" type="ORF">Y032_0243g3478</name>
</gene>